<evidence type="ECO:0000256" key="7">
    <source>
        <dbReference type="ARBA" id="ARBA00048552"/>
    </source>
</evidence>
<comment type="caution">
    <text evidence="10">The sequence shown here is derived from an EMBL/GenBank/DDBJ whole genome shotgun (WGS) entry which is preliminary data.</text>
</comment>
<dbReference type="CDD" id="cd10506">
    <property type="entry name" value="RNAP_IV_RPD1_N"/>
    <property type="match status" value="1"/>
</dbReference>
<dbReference type="InterPro" id="IPR006592">
    <property type="entry name" value="RNA_pol_N"/>
</dbReference>
<evidence type="ECO:0000256" key="5">
    <source>
        <dbReference type="ARBA" id="ARBA00022833"/>
    </source>
</evidence>
<dbReference type="Gene3D" id="1.10.132.30">
    <property type="match status" value="1"/>
</dbReference>
<dbReference type="InterPro" id="IPR040403">
    <property type="entry name" value="NRPD1_N"/>
</dbReference>
<dbReference type="Gene3D" id="4.10.860.120">
    <property type="entry name" value="RNA polymerase II, clamp domain"/>
    <property type="match status" value="1"/>
</dbReference>
<dbReference type="PANTHER" id="PTHR19376">
    <property type="entry name" value="DNA-DIRECTED RNA POLYMERASE"/>
    <property type="match status" value="1"/>
</dbReference>
<comment type="similarity">
    <text evidence="8">Belongs to the RNA polymerase beta' chain family.</text>
</comment>
<keyword evidence="5" id="KW-0862">Zinc</keyword>
<dbReference type="InterPro" id="IPR044893">
    <property type="entry name" value="RNA_pol_Rpb1_clamp_domain"/>
</dbReference>
<evidence type="ECO:0000313" key="10">
    <source>
        <dbReference type="EMBL" id="GAA0165820.1"/>
    </source>
</evidence>
<evidence type="ECO:0000313" key="11">
    <source>
        <dbReference type="Proteomes" id="UP001454036"/>
    </source>
</evidence>
<dbReference type="GO" id="GO:0046872">
    <property type="term" value="F:metal ion binding"/>
    <property type="evidence" value="ECO:0007669"/>
    <property type="project" value="UniProtKB-KW"/>
</dbReference>
<dbReference type="InterPro" id="IPR007083">
    <property type="entry name" value="RNA_pol_Rpb1_4"/>
</dbReference>
<dbReference type="Pfam" id="PF00623">
    <property type="entry name" value="RNA_pol_Rpb1_2"/>
    <property type="match status" value="1"/>
</dbReference>
<dbReference type="Gene3D" id="3.30.1490.180">
    <property type="entry name" value="RNA polymerase ii"/>
    <property type="match status" value="1"/>
</dbReference>
<keyword evidence="3 8" id="KW-0548">Nucleotidyltransferase</keyword>
<keyword evidence="2 8" id="KW-0808">Transferase</keyword>
<dbReference type="GO" id="GO:0006351">
    <property type="term" value="P:DNA-templated transcription"/>
    <property type="evidence" value="ECO:0007669"/>
    <property type="project" value="InterPro"/>
</dbReference>
<dbReference type="Gene3D" id="3.10.450.40">
    <property type="match status" value="1"/>
</dbReference>
<evidence type="ECO:0000256" key="3">
    <source>
        <dbReference type="ARBA" id="ARBA00022695"/>
    </source>
</evidence>
<proteinExistence type="inferred from homology"/>
<comment type="catalytic activity">
    <reaction evidence="7 8">
        <text>RNA(n) + a ribonucleoside 5'-triphosphate = RNA(n+1) + diphosphate</text>
        <dbReference type="Rhea" id="RHEA:21248"/>
        <dbReference type="Rhea" id="RHEA-COMP:14527"/>
        <dbReference type="Rhea" id="RHEA-COMP:17342"/>
        <dbReference type="ChEBI" id="CHEBI:33019"/>
        <dbReference type="ChEBI" id="CHEBI:61557"/>
        <dbReference type="ChEBI" id="CHEBI:140395"/>
        <dbReference type="EC" id="2.7.7.6"/>
    </reaction>
</comment>
<dbReference type="GO" id="GO:0003899">
    <property type="term" value="F:DNA-directed RNA polymerase activity"/>
    <property type="evidence" value="ECO:0007669"/>
    <property type="project" value="UniProtKB-EC"/>
</dbReference>
<protein>
    <recommendedName>
        <fullName evidence="8">DNA-directed RNA polymerase subunit</fullName>
        <ecNumber evidence="8">2.7.7.6</ecNumber>
    </recommendedName>
</protein>
<name>A0AAV3QP50_LITER</name>
<dbReference type="EC" id="2.7.7.6" evidence="8"/>
<dbReference type="GO" id="GO:0000428">
    <property type="term" value="C:DNA-directed RNA polymerase complex"/>
    <property type="evidence" value="ECO:0007669"/>
    <property type="project" value="UniProtKB-KW"/>
</dbReference>
<keyword evidence="6 8" id="KW-0804">Transcription</keyword>
<evidence type="ECO:0000256" key="1">
    <source>
        <dbReference type="ARBA" id="ARBA00022478"/>
    </source>
</evidence>
<dbReference type="Pfam" id="PF04997">
    <property type="entry name" value="RNA_pol_Rpb1_1"/>
    <property type="match status" value="1"/>
</dbReference>
<dbReference type="EMBL" id="BAABME010005505">
    <property type="protein sequence ID" value="GAA0165820.1"/>
    <property type="molecule type" value="Genomic_DNA"/>
</dbReference>
<dbReference type="InterPro" id="IPR007066">
    <property type="entry name" value="RNA_pol_Rpb1_3"/>
</dbReference>
<evidence type="ECO:0000256" key="2">
    <source>
        <dbReference type="ARBA" id="ARBA00022679"/>
    </source>
</evidence>
<keyword evidence="4" id="KW-0479">Metal-binding</keyword>
<dbReference type="Gene3D" id="1.10.274.100">
    <property type="entry name" value="RNA polymerase Rpb1, domain 3"/>
    <property type="match status" value="1"/>
</dbReference>
<dbReference type="Pfam" id="PF04983">
    <property type="entry name" value="RNA_pol_Rpb1_3"/>
    <property type="match status" value="1"/>
</dbReference>
<evidence type="ECO:0000256" key="8">
    <source>
        <dbReference type="RuleBase" id="RU004279"/>
    </source>
</evidence>
<dbReference type="SMART" id="SM00663">
    <property type="entry name" value="RPOLA_N"/>
    <property type="match status" value="1"/>
</dbReference>
<keyword evidence="11" id="KW-1185">Reference proteome</keyword>
<dbReference type="Proteomes" id="UP001454036">
    <property type="component" value="Unassembled WGS sequence"/>
</dbReference>
<dbReference type="Pfam" id="PF11523">
    <property type="entry name" value="DUF3223"/>
    <property type="match status" value="1"/>
</dbReference>
<dbReference type="Gene3D" id="6.20.50.80">
    <property type="match status" value="1"/>
</dbReference>
<organism evidence="10 11">
    <name type="scientific">Lithospermum erythrorhizon</name>
    <name type="common">Purple gromwell</name>
    <name type="synonym">Lithospermum officinale var. erythrorhizon</name>
    <dbReference type="NCBI Taxonomy" id="34254"/>
    <lineage>
        <taxon>Eukaryota</taxon>
        <taxon>Viridiplantae</taxon>
        <taxon>Streptophyta</taxon>
        <taxon>Embryophyta</taxon>
        <taxon>Tracheophyta</taxon>
        <taxon>Spermatophyta</taxon>
        <taxon>Magnoliopsida</taxon>
        <taxon>eudicotyledons</taxon>
        <taxon>Gunneridae</taxon>
        <taxon>Pentapetalae</taxon>
        <taxon>asterids</taxon>
        <taxon>lamiids</taxon>
        <taxon>Boraginales</taxon>
        <taxon>Boraginaceae</taxon>
        <taxon>Boraginoideae</taxon>
        <taxon>Lithospermeae</taxon>
        <taxon>Lithospermum</taxon>
    </lineage>
</organism>
<dbReference type="PANTHER" id="PTHR19376:SF36">
    <property type="entry name" value="DNA-DIRECTED RNA POLYMERASE IV SUBUNIT 1"/>
    <property type="match status" value="1"/>
</dbReference>
<dbReference type="InterPro" id="IPR045867">
    <property type="entry name" value="DNA-dir_RpoC_beta_prime"/>
</dbReference>
<dbReference type="InterPro" id="IPR038120">
    <property type="entry name" value="Rpb1_funnel_sf"/>
</dbReference>
<dbReference type="Gene3D" id="2.40.40.20">
    <property type="match status" value="1"/>
</dbReference>
<dbReference type="SUPFAM" id="SSF64484">
    <property type="entry name" value="beta and beta-prime subunits of DNA dependent RNA-polymerase"/>
    <property type="match status" value="1"/>
</dbReference>
<evidence type="ECO:0000259" key="9">
    <source>
        <dbReference type="SMART" id="SM00663"/>
    </source>
</evidence>
<dbReference type="InterPro" id="IPR000722">
    <property type="entry name" value="RNA_pol_asu"/>
</dbReference>
<gene>
    <name evidence="10" type="ORF">LIER_21125</name>
</gene>
<reference evidence="10 11" key="1">
    <citation type="submission" date="2024-01" db="EMBL/GenBank/DDBJ databases">
        <title>The complete chloroplast genome sequence of Lithospermum erythrorhizon: insights into the phylogenetic relationship among Boraginaceae species and the maternal lineages of purple gromwells.</title>
        <authorList>
            <person name="Okada T."/>
            <person name="Watanabe K."/>
        </authorList>
    </citation>
    <scope>NUCLEOTIDE SEQUENCE [LARGE SCALE GENOMIC DNA]</scope>
</reference>
<dbReference type="Pfam" id="PF05000">
    <property type="entry name" value="RNA_pol_Rpb1_4"/>
    <property type="match status" value="1"/>
</dbReference>
<sequence>MDHELSSAHQIPSAVLRSIKLGILTPDEARNIKVKTIIAGNEVTDPALGLPNPTAECLTCGAKNWKTCEGHFGIIELPYTVLNPLFIGEIVQALNKICPGCKRLLRHKVKSADTSSLLHQNRNCKYCSGYSRDRYPKMKFYLSLKDPSAKMAVIAEASDKASMKSSSKSHGAGLPSDYWEVIPHDEDQEEIDMKANRRVLSPSQVYSMLRDVSPEFLEVLFKSKSSIFLNCLIVTPNSHRITEFGQHMIFDERNQRYKRLVDFKGTSNDLSRRVLESIQVSKLRPEKSTNNDSAAIPSGSKYMKELLLAKRSDHAFRMVVVGDPYIKLSEVGVPWHIAERLKVSEVLNRWNWDKLLVYCELMTLGKGQISVRRDGDLVCLRSIDEVKLGDTVHRPLRDGDIVLINRPPSIHQHSLIALSVKILPINFVLSINPLICSPLRGDFDGDCLHGYVPQSVDAKVELRELVSLDEQLIDGQNGQNLLSIGHDSLTSACLLLEDGVVMNQSQMQQLQMFSGWQLQSPGLTKENPTQTGFWTGNQLFSLLLPSDFSYEFPPNNVLVRDGQLVSSCNGTSWLRDAQGNIFYAFAKMWKQHALSFLYNAQEALCEWLSNRGLSVSLADLYLSSDANTRQNMLEDVSRGLREAQLHSYIRLLMVDGNQDFLSGNCEDQKNLMNCEPEFMHLKQQTSAALSQVSVAAFKQVFFDVQCLAYSYADKNNSLMAMLKAGSKGNLLKLVQQAICLGLQQSLVPLSFALPHQLSCAAWNNHKDSTHRSHAVSGYSKSYIPCGLIKNSFLTGLNPLECFVHALTTRDSSFSGHADVSGSLHRRLMYFMRDLYIAYDGTVRNAYGNQLVQFCYQKTNYEISNTANSKDLDESSIACDIPGGHPVGVLAACAVSEAAYSALDQPFSALESSPLLNLKKALECGVKRASGNKTATLYLSKKLARKAYGFEHGALEVQSHLERLWFSDIVSNVTICFSPEMSSRDVSPWVCHFHISKEVAEKKALKLHSVINALNLNYNNLRMKSKVHFPILQITNRVCSEDEFQGERAQVCITVSISERLKNDRSSAQQLDLLRDMVVPFLLGTLVKGFSELKKVDILWRDEPKCSDRTGEIYLRVSMSEKCDNKILWNVVMDSCLPIWDMIDWDRSHPDDIHDTSQAFGVDVALNYFFIELKFAVADTGKKILPEHMVLVGNCLTTTGKFVSLNVKGFADQRKNTSTSSPFSQACFMRPEDCFIKAAKMGVTDNLEGTVDALSWGRKPPLGTGFQFDLIYAGKGYEPAKPTDVYSLLRTFGGSQKETAKVESSEQHSDTSSRSLAENPWLSEKLRTSLTLDTIRYLSRELRRILYKYDDDGPLSDSDKHTVLRALRFHPRERQKLGSGAHEIKVGYHSKYEGSRCFFLVRTDGSVEDFSYLKCIDNALKIIDPVKAKQYYSKWLNGRK</sequence>
<feature type="domain" description="RNA polymerase N-terminal" evidence="9">
    <location>
        <begin position="225"/>
        <end position="496"/>
    </location>
</feature>
<accession>A0AAV3QP50</accession>
<comment type="function">
    <text evidence="8">DNA-dependent RNA polymerase catalyzes the transcription of DNA into RNA using the four ribonucleoside triphosphates as substrates.</text>
</comment>
<evidence type="ECO:0000256" key="4">
    <source>
        <dbReference type="ARBA" id="ARBA00022723"/>
    </source>
</evidence>
<dbReference type="InterPro" id="IPR042102">
    <property type="entry name" value="RNA_pol_Rpb1_3_sf"/>
</dbReference>
<keyword evidence="1 8" id="KW-0240">DNA-directed RNA polymerase</keyword>
<dbReference type="InterPro" id="IPR007080">
    <property type="entry name" value="RNA_pol_Rpb1_1"/>
</dbReference>
<dbReference type="GO" id="GO:0003677">
    <property type="term" value="F:DNA binding"/>
    <property type="evidence" value="ECO:0007669"/>
    <property type="project" value="InterPro"/>
</dbReference>
<evidence type="ECO:0000256" key="6">
    <source>
        <dbReference type="ARBA" id="ARBA00023163"/>
    </source>
</evidence>